<organism evidence="1 2">
    <name type="scientific">Streptomyces incarnatus</name>
    <dbReference type="NCBI Taxonomy" id="665007"/>
    <lineage>
        <taxon>Bacteria</taxon>
        <taxon>Bacillati</taxon>
        <taxon>Actinomycetota</taxon>
        <taxon>Actinomycetes</taxon>
        <taxon>Kitasatosporales</taxon>
        <taxon>Streptomycetaceae</taxon>
        <taxon>Streptomyces</taxon>
    </lineage>
</organism>
<gene>
    <name evidence="1" type="ORF">ABB07_14725</name>
</gene>
<evidence type="ECO:0000313" key="1">
    <source>
        <dbReference type="EMBL" id="AKJ11234.1"/>
    </source>
</evidence>
<name>A0ABM5TJW3_9ACTN</name>
<dbReference type="RefSeq" id="WP_208899183.1">
    <property type="nucleotide sequence ID" value="NZ_CP011497.1"/>
</dbReference>
<evidence type="ECO:0000313" key="2">
    <source>
        <dbReference type="Proteomes" id="UP000035366"/>
    </source>
</evidence>
<accession>A0ABM5TJW3</accession>
<keyword evidence="2" id="KW-1185">Reference proteome</keyword>
<protein>
    <submittedName>
        <fullName evidence="1">Uncharacterized protein</fullName>
    </submittedName>
</protein>
<dbReference type="Proteomes" id="UP000035366">
    <property type="component" value="Chromosome"/>
</dbReference>
<proteinExistence type="predicted"/>
<reference evidence="1 2" key="1">
    <citation type="journal article" date="2015" name="ISME J.">
        <title>Draft Genome Sequence of Streptomyces incarnatus NRRL8089, which Produces the Nucleoside Antibiotic Sinefungin.</title>
        <authorList>
            <person name="Oshima K."/>
            <person name="Hattori M."/>
            <person name="Shimizu H."/>
            <person name="Fukuda K."/>
            <person name="Nemoto M."/>
            <person name="Inagaki K."/>
            <person name="Tamura T."/>
        </authorList>
    </citation>
    <scope>NUCLEOTIDE SEQUENCE [LARGE SCALE GENOMIC DNA]</scope>
    <source>
        <strain evidence="1 2">NRRL 8089</strain>
    </source>
</reference>
<dbReference type="EMBL" id="CP011497">
    <property type="protein sequence ID" value="AKJ11234.1"/>
    <property type="molecule type" value="Genomic_DNA"/>
</dbReference>
<sequence length="86" mass="9338">MWPPGTPCPGPERTCPSLTYPYDRLTGPEAEAVAASEEEGESLLPVVDPHQIVGALYRAENSRLGVALEHFEGWRDDLAPWLPPGA</sequence>